<protein>
    <submittedName>
        <fullName evidence="3 4">Lipoprotein</fullName>
    </submittedName>
</protein>
<keyword evidence="2" id="KW-0732">Signal</keyword>
<evidence type="ECO:0000313" key="3">
    <source>
        <dbReference type="EMBL" id="PHI30201.1"/>
    </source>
</evidence>
<dbReference type="AlphaFoldDB" id="A0A2C6DN16"/>
<evidence type="ECO:0000313" key="4">
    <source>
        <dbReference type="EMBL" id="VFS49248.1"/>
    </source>
</evidence>
<keyword evidence="3" id="KW-0449">Lipoprotein</keyword>
<feature type="chain" id="PRO_5036315818" evidence="2">
    <location>
        <begin position="25"/>
        <end position="81"/>
    </location>
</feature>
<dbReference type="PROSITE" id="PS51257">
    <property type="entry name" value="PROKAR_LIPOPROTEIN"/>
    <property type="match status" value="1"/>
</dbReference>
<dbReference type="EMBL" id="PDDX01000001">
    <property type="protein sequence ID" value="PHI30201.1"/>
    <property type="molecule type" value="Genomic_DNA"/>
</dbReference>
<dbReference type="Proteomes" id="UP000373449">
    <property type="component" value="Unassembled WGS sequence"/>
</dbReference>
<feature type="transmembrane region" description="Helical" evidence="1">
    <location>
        <begin position="53"/>
        <end position="71"/>
    </location>
</feature>
<name>A0A2C6DN16_9GAMM</name>
<dbReference type="EMBL" id="CAADJA010000002">
    <property type="protein sequence ID" value="VFS49248.1"/>
    <property type="molecule type" value="Genomic_DNA"/>
</dbReference>
<gene>
    <name evidence="3" type="ORF">CRN84_13055</name>
    <name evidence="4" type="ORF">NCTC12282_03712</name>
</gene>
<feature type="signal peptide" evidence="2">
    <location>
        <begin position="1"/>
        <end position="24"/>
    </location>
</feature>
<dbReference type="Pfam" id="PF07119">
    <property type="entry name" value="DUF1375"/>
    <property type="match status" value="1"/>
</dbReference>
<reference evidence="3" key="2">
    <citation type="submission" date="2017-09" db="EMBL/GenBank/DDBJ databases">
        <title>FDA dAtabase for Regulatory Grade micrObial Sequences (FDA-ARGOS): Supporting development and validation of Infectious Disease Dx tests.</title>
        <authorList>
            <person name="Minogue T."/>
            <person name="Wolcott M."/>
            <person name="Wasieloski L."/>
            <person name="Aguilar W."/>
            <person name="Moore D."/>
            <person name="Tallon L.J."/>
            <person name="Sadzewicz L."/>
            <person name="Ott S."/>
            <person name="Zhao X."/>
            <person name="Nagaraj S."/>
            <person name="Vavikolanu K."/>
            <person name="Aluvathingal J."/>
            <person name="Nadendla S."/>
            <person name="Sichtig H."/>
        </authorList>
    </citation>
    <scope>NUCLEOTIDE SEQUENCE</scope>
    <source>
        <strain evidence="3">FDAARGOS_387</strain>
    </source>
</reference>
<evidence type="ECO:0000256" key="1">
    <source>
        <dbReference type="SAM" id="Phobius"/>
    </source>
</evidence>
<dbReference type="Proteomes" id="UP000224974">
    <property type="component" value="Unassembled WGS sequence"/>
</dbReference>
<reference evidence="5" key="1">
    <citation type="submission" date="2017-09" db="EMBL/GenBank/DDBJ databases">
        <title>FDA dAtabase for Regulatory Grade micrObial Sequences (FDA-ARGOS): Supporting development and validation of Infectious Disease Dx tests.</title>
        <authorList>
            <person name="Minogue T."/>
            <person name="Wolcott M."/>
            <person name="Wasieloski L."/>
            <person name="Aguilar W."/>
            <person name="Moore D."/>
            <person name="Tallon L."/>
            <person name="Sadzewicz L."/>
            <person name="Ott S."/>
            <person name="Zhao X."/>
            <person name="Nagaraj S."/>
            <person name="Vavikolanu K."/>
            <person name="Aluvathingal J."/>
            <person name="Nadendla S."/>
            <person name="Sichtig H."/>
        </authorList>
    </citation>
    <scope>NUCLEOTIDE SEQUENCE [LARGE SCALE GENOMIC DNA]</scope>
    <source>
        <strain evidence="5">FDAARGOS_387</strain>
    </source>
</reference>
<sequence length="81" mass="9052">MNMCTRALMLMMIVSILTACGSFASRFEGGNSEVYYPGVKYSMEKARSGYGGFYYFDVPFSFVFDTVMLPVDAIRIGTNNL</sequence>
<organism evidence="3 5">
    <name type="scientific">Budvicia aquatica</name>
    <dbReference type="NCBI Taxonomy" id="82979"/>
    <lineage>
        <taxon>Bacteria</taxon>
        <taxon>Pseudomonadati</taxon>
        <taxon>Pseudomonadota</taxon>
        <taxon>Gammaproteobacteria</taxon>
        <taxon>Enterobacterales</taxon>
        <taxon>Budviciaceae</taxon>
        <taxon>Budvicia</taxon>
    </lineage>
</organism>
<dbReference type="InterPro" id="IPR010780">
    <property type="entry name" value="DUF1375"/>
</dbReference>
<keyword evidence="1" id="KW-1133">Transmembrane helix</keyword>
<proteinExistence type="predicted"/>
<keyword evidence="5" id="KW-1185">Reference proteome</keyword>
<keyword evidence="1" id="KW-0812">Transmembrane</keyword>
<evidence type="ECO:0000256" key="2">
    <source>
        <dbReference type="SAM" id="SignalP"/>
    </source>
</evidence>
<keyword evidence="1" id="KW-0472">Membrane</keyword>
<reference evidence="4 6" key="3">
    <citation type="submission" date="2019-03" db="EMBL/GenBank/DDBJ databases">
        <authorList>
            <consortium name="Pathogen Informatics"/>
        </authorList>
    </citation>
    <scope>NUCLEOTIDE SEQUENCE [LARGE SCALE GENOMIC DNA]</scope>
    <source>
        <strain evidence="4 6">NCTC12282</strain>
    </source>
</reference>
<evidence type="ECO:0000313" key="5">
    <source>
        <dbReference type="Proteomes" id="UP000224974"/>
    </source>
</evidence>
<evidence type="ECO:0000313" key="6">
    <source>
        <dbReference type="Proteomes" id="UP000373449"/>
    </source>
</evidence>
<accession>A0A2C6DN16</accession>